<evidence type="ECO:0000313" key="3">
    <source>
        <dbReference type="Proteomes" id="UP001231189"/>
    </source>
</evidence>
<dbReference type="PANTHER" id="PTHR36617">
    <property type="entry name" value="PROTEIN, PUTATIVE-RELATED"/>
    <property type="match status" value="1"/>
</dbReference>
<accession>A0AAD8QN64</accession>
<dbReference type="InterPro" id="IPR026960">
    <property type="entry name" value="RVT-Znf"/>
</dbReference>
<sequence>MGTTHGHKSVPIPCPYGYGTRGYPYPWVKLPSLDLGDSHHLDTPVWKDIATGLSTFRAITKVSIANGTSTSFWADLWTGDSPLQDRFPNLFSHSTRPNINVAAALTPDFRNTLGPRLSLAAETDLRTLANELSSVTLRQDTLDTRWGRLANKKLSNKCVYTNSFRHLRIEEAAEKFWRSAAPLKCKVFCWLAWKKRLPTNERRFRHQLCNTAACLSCSHNEDVDHLLLMCPKAKEVSRFFFPDFDIRGPANLNDLWMTKCRSFEEATVTTAIAWNIWKRRNARTFNDTAEDLLLVSRRCIEDIRLWAHRCNSSPPSLSLNNWCNGFDPP</sequence>
<gene>
    <name evidence="2" type="ORF">QYE76_027721</name>
</gene>
<feature type="domain" description="Reverse transcriptase zinc-binding" evidence="1">
    <location>
        <begin position="157"/>
        <end position="236"/>
    </location>
</feature>
<keyword evidence="3" id="KW-1185">Reference proteome</keyword>
<name>A0AAD8QN64_LOLMU</name>
<proteinExistence type="predicted"/>
<dbReference type="Pfam" id="PF13966">
    <property type="entry name" value="zf-RVT"/>
    <property type="match status" value="1"/>
</dbReference>
<evidence type="ECO:0000313" key="2">
    <source>
        <dbReference type="EMBL" id="KAK1604048.1"/>
    </source>
</evidence>
<protein>
    <recommendedName>
        <fullName evidence="1">Reverse transcriptase zinc-binding domain-containing protein</fullName>
    </recommendedName>
</protein>
<evidence type="ECO:0000259" key="1">
    <source>
        <dbReference type="Pfam" id="PF13966"/>
    </source>
</evidence>
<dbReference type="Proteomes" id="UP001231189">
    <property type="component" value="Unassembled WGS sequence"/>
</dbReference>
<organism evidence="2 3">
    <name type="scientific">Lolium multiflorum</name>
    <name type="common">Italian ryegrass</name>
    <name type="synonym">Lolium perenne subsp. multiflorum</name>
    <dbReference type="NCBI Taxonomy" id="4521"/>
    <lineage>
        <taxon>Eukaryota</taxon>
        <taxon>Viridiplantae</taxon>
        <taxon>Streptophyta</taxon>
        <taxon>Embryophyta</taxon>
        <taxon>Tracheophyta</taxon>
        <taxon>Spermatophyta</taxon>
        <taxon>Magnoliopsida</taxon>
        <taxon>Liliopsida</taxon>
        <taxon>Poales</taxon>
        <taxon>Poaceae</taxon>
        <taxon>BOP clade</taxon>
        <taxon>Pooideae</taxon>
        <taxon>Poodae</taxon>
        <taxon>Poeae</taxon>
        <taxon>Poeae Chloroplast Group 2 (Poeae type)</taxon>
        <taxon>Loliodinae</taxon>
        <taxon>Loliinae</taxon>
        <taxon>Lolium</taxon>
    </lineage>
</organism>
<dbReference type="AlphaFoldDB" id="A0AAD8QN64"/>
<reference evidence="2" key="1">
    <citation type="submission" date="2023-07" db="EMBL/GenBank/DDBJ databases">
        <title>A chromosome-level genome assembly of Lolium multiflorum.</title>
        <authorList>
            <person name="Chen Y."/>
            <person name="Copetti D."/>
            <person name="Kolliker R."/>
            <person name="Studer B."/>
        </authorList>
    </citation>
    <scope>NUCLEOTIDE SEQUENCE</scope>
    <source>
        <strain evidence="2">02402/16</strain>
        <tissue evidence="2">Leaf</tissue>
    </source>
</reference>
<dbReference type="PANTHER" id="PTHR36617:SF16">
    <property type="entry name" value="OS04G0516500 PROTEIN"/>
    <property type="match status" value="1"/>
</dbReference>
<comment type="caution">
    <text evidence="2">The sequence shown here is derived from an EMBL/GenBank/DDBJ whole genome shotgun (WGS) entry which is preliminary data.</text>
</comment>
<dbReference type="EMBL" id="JAUUTY010000007">
    <property type="protein sequence ID" value="KAK1604048.1"/>
    <property type="molecule type" value="Genomic_DNA"/>
</dbReference>